<dbReference type="AlphaFoldDB" id="A0A0X1T106"/>
<reference evidence="1 2" key="1">
    <citation type="submission" date="2016-01" db="EMBL/GenBank/DDBJ databases">
        <authorList>
            <person name="McClelland M."/>
            <person name="Jain A."/>
            <person name="Saraogi P."/>
            <person name="Mendelson R."/>
            <person name="Westerman R."/>
            <person name="SanMiguel P."/>
            <person name="Csonka L."/>
        </authorList>
    </citation>
    <scope>NUCLEOTIDE SEQUENCE [LARGE SCALE GENOMIC DNA]</scope>
    <source>
        <strain evidence="1 2">NCPPB 2472</strain>
    </source>
</reference>
<gene>
    <name evidence="1" type="ORF">AWM79_10765</name>
</gene>
<evidence type="ECO:0000313" key="2">
    <source>
        <dbReference type="Proteomes" id="UP000063229"/>
    </source>
</evidence>
<organism evidence="1 2">
    <name type="scientific">Pseudomonas agarici</name>
    <dbReference type="NCBI Taxonomy" id="46677"/>
    <lineage>
        <taxon>Bacteria</taxon>
        <taxon>Pseudomonadati</taxon>
        <taxon>Pseudomonadota</taxon>
        <taxon>Gammaproteobacteria</taxon>
        <taxon>Pseudomonadales</taxon>
        <taxon>Pseudomonadaceae</taxon>
        <taxon>Pseudomonas</taxon>
    </lineage>
</organism>
<dbReference type="KEGG" id="pagb:AWM79_10765"/>
<proteinExistence type="predicted"/>
<accession>A0A0X1T106</accession>
<name>A0A0X1T106_PSEAA</name>
<sequence length="116" mass="12403">MSGSKRVIKVNLPAPRVLEISGGKLHVPDLNGKPATAEVSYAAMKVGDSIALVMDRLLAIYEITHIVSAPDVSSGKATIAIDNEFLADDLGFRDANLHYTVDSVSRSEAIAFTLTY</sequence>
<dbReference type="RefSeq" id="WP_017131108.1">
    <property type="nucleotide sequence ID" value="NZ_CP014135.1"/>
</dbReference>
<dbReference type="Proteomes" id="UP000063229">
    <property type="component" value="Chromosome"/>
</dbReference>
<evidence type="ECO:0000313" key="1">
    <source>
        <dbReference type="EMBL" id="AMB85755.1"/>
    </source>
</evidence>
<dbReference type="EMBL" id="CP014135">
    <property type="protein sequence ID" value="AMB85755.1"/>
    <property type="molecule type" value="Genomic_DNA"/>
</dbReference>
<evidence type="ECO:0008006" key="3">
    <source>
        <dbReference type="Google" id="ProtNLM"/>
    </source>
</evidence>
<keyword evidence="2" id="KW-1185">Reference proteome</keyword>
<protein>
    <recommendedName>
        <fullName evidence="3">Phage tail protein</fullName>
    </recommendedName>
</protein>